<evidence type="ECO:0000313" key="2">
    <source>
        <dbReference type="Proteomes" id="UP000253226"/>
    </source>
</evidence>
<gene>
    <name evidence="1" type="ORF">TH19_19540</name>
</gene>
<dbReference type="SUPFAM" id="SSF46565">
    <property type="entry name" value="Chaperone J-domain"/>
    <property type="match status" value="1"/>
</dbReference>
<dbReference type="InterPro" id="IPR036869">
    <property type="entry name" value="J_dom_sf"/>
</dbReference>
<reference evidence="1 2" key="1">
    <citation type="submission" date="2014-07" db="EMBL/GenBank/DDBJ databases">
        <title>Draft genome sequence of Thalassospira profundimaris 35.</title>
        <authorList>
            <person name="Lai Q."/>
            <person name="Shao Z."/>
        </authorList>
    </citation>
    <scope>NUCLEOTIDE SEQUENCE [LARGE SCALE GENOMIC DNA]</scope>
    <source>
        <strain evidence="1 2">35</strain>
    </source>
</reference>
<evidence type="ECO:0000313" key="1">
    <source>
        <dbReference type="EMBL" id="RCK32289.1"/>
    </source>
</evidence>
<organism evidence="1 2">
    <name type="scientific">Thalassospira profundimaris</name>
    <dbReference type="NCBI Taxonomy" id="502049"/>
    <lineage>
        <taxon>Bacteria</taxon>
        <taxon>Pseudomonadati</taxon>
        <taxon>Pseudomonadota</taxon>
        <taxon>Alphaproteobacteria</taxon>
        <taxon>Rhodospirillales</taxon>
        <taxon>Thalassospiraceae</taxon>
        <taxon>Thalassospira</taxon>
    </lineage>
</organism>
<sequence>MSAATGVKQSYTIPCSSVFRDAVLQLAERRGVNAADLARSVMLIVPEKAIEDYEDPGDPPKGDRETIVLKSGPAEGRPWRRKPRLQLRLPPGFAIVTVRKALKMAIDFDAGYVKMRVEKSHVLAAERAALEEARALKKRQAEPPVELLQSREELERLRQIVDNLAFDPLDRGVTTFNEALHVMGFAPNARPDMRAVRAKYRVLAAIHHPDSNYGSHQRMTQLNAAMDLLRKHIS</sequence>
<accession>A0A367W0B6</accession>
<dbReference type="Proteomes" id="UP000253226">
    <property type="component" value="Unassembled WGS sequence"/>
</dbReference>
<dbReference type="RefSeq" id="WP_114103927.1">
    <property type="nucleotide sequence ID" value="NZ_JPWF01000016.1"/>
</dbReference>
<dbReference type="Gene3D" id="1.10.287.110">
    <property type="entry name" value="DnaJ domain"/>
    <property type="match status" value="1"/>
</dbReference>
<name>A0A367W0B6_9PROT</name>
<dbReference type="EMBL" id="JPWF01000016">
    <property type="protein sequence ID" value="RCK32289.1"/>
    <property type="molecule type" value="Genomic_DNA"/>
</dbReference>
<proteinExistence type="predicted"/>
<comment type="caution">
    <text evidence="1">The sequence shown here is derived from an EMBL/GenBank/DDBJ whole genome shotgun (WGS) entry which is preliminary data.</text>
</comment>
<dbReference type="AlphaFoldDB" id="A0A367W0B6"/>
<dbReference type="OrthoDB" id="7302646at2"/>
<protein>
    <submittedName>
        <fullName evidence="1">Molecular chaperone DnaJ</fullName>
    </submittedName>
</protein>